<dbReference type="Gene3D" id="1.10.287.130">
    <property type="match status" value="1"/>
</dbReference>
<dbReference type="EC" id="2.7.13.3" evidence="3"/>
<reference evidence="10 11" key="1">
    <citation type="submission" date="2020-03" db="EMBL/GenBank/DDBJ databases">
        <authorList>
            <consortium name="Genoscope - CEA"/>
            <person name="William W."/>
        </authorList>
    </citation>
    <scope>NUCLEOTIDE SEQUENCE [LARGE SCALE GENOMIC DNA]</scope>
    <source>
        <strain evidence="11">DSM 16959</strain>
    </source>
</reference>
<dbReference type="AlphaFoldDB" id="A0A6S6XSJ4"/>
<dbReference type="PANTHER" id="PTHR43065">
    <property type="entry name" value="SENSOR HISTIDINE KINASE"/>
    <property type="match status" value="1"/>
</dbReference>
<organism evidence="10 11">
    <name type="scientific">Denitratisoma oestradiolicum</name>
    <dbReference type="NCBI Taxonomy" id="311182"/>
    <lineage>
        <taxon>Bacteria</taxon>
        <taxon>Pseudomonadati</taxon>
        <taxon>Pseudomonadota</taxon>
        <taxon>Betaproteobacteria</taxon>
        <taxon>Nitrosomonadales</taxon>
        <taxon>Sterolibacteriaceae</taxon>
        <taxon>Denitratisoma</taxon>
    </lineage>
</organism>
<dbReference type="Proteomes" id="UP000515733">
    <property type="component" value="Chromosome"/>
</dbReference>
<dbReference type="Pfam" id="PF02518">
    <property type="entry name" value="HATPase_c"/>
    <property type="match status" value="1"/>
</dbReference>
<dbReference type="PRINTS" id="PR00344">
    <property type="entry name" value="BCTRLSENSOR"/>
</dbReference>
<dbReference type="InterPro" id="IPR003594">
    <property type="entry name" value="HATPase_dom"/>
</dbReference>
<evidence type="ECO:0000256" key="2">
    <source>
        <dbReference type="ARBA" id="ARBA00004370"/>
    </source>
</evidence>
<dbReference type="PANTHER" id="PTHR43065:SF10">
    <property type="entry name" value="PEROXIDE STRESS-ACTIVATED HISTIDINE KINASE MAK3"/>
    <property type="match status" value="1"/>
</dbReference>
<dbReference type="RefSeq" id="WP_145770602.1">
    <property type="nucleotide sequence ID" value="NZ_LR778301.1"/>
</dbReference>
<dbReference type="InterPro" id="IPR003661">
    <property type="entry name" value="HisK_dim/P_dom"/>
</dbReference>
<dbReference type="SMART" id="SM00388">
    <property type="entry name" value="HisKA"/>
    <property type="match status" value="1"/>
</dbReference>
<dbReference type="InterPro" id="IPR003660">
    <property type="entry name" value="HAMP_dom"/>
</dbReference>
<sequence length="507" mass="55672">MGESAELTGGSPTQDNRHPPAPLSRKGVWTIAVLVAYFILVTAVIAYERGIMIQLVNRLQQVHETDERLVALNMAVSRTVLSVNENYFNPSTAEAFKVLTLEVEAILPGVRRLAPSYPILRDDIEALTQSLNDFSNEGTRAAIADLRTTMHHLVINLDTITTDAHTQKQETLERYQTTFNRVTLEWSAFGIVFIAILSGVILFFFRALTRDIERIHHRAVEIVRGYRGDPLEHTRADELGALMDALNQMQQELRQHESRMEIVRQQQFHKEKMAAIGSLAAAVAHEINNPLSAIVGIAETMDAECKAQECDNYGSVCHPEMILDQTRRVMQITRQISEFSVPQSQDPELLDINGLVRSTCNFVKFDRRVRLIDLRLALGDNLPAIFVTADHLVQSILNLLINAADAMQGKAGDSPRIEVMTSLQNGRVLIEISDNGCGIAPSDLPLVFNEHFTTKGPGRGSGLGLALSRSLIRDAGGDISIDSTPGVGTTVTVTLPIPSLGGSAAGT</sequence>
<name>A0A6S6XSJ4_9PROT</name>
<dbReference type="PROSITE" id="PS50885">
    <property type="entry name" value="HAMP"/>
    <property type="match status" value="1"/>
</dbReference>
<dbReference type="SMART" id="SM00387">
    <property type="entry name" value="HATPase_c"/>
    <property type="match status" value="1"/>
</dbReference>
<comment type="subcellular location">
    <subcellularLocation>
        <location evidence="2">Membrane</location>
    </subcellularLocation>
</comment>
<dbReference type="GO" id="GO:0005524">
    <property type="term" value="F:ATP binding"/>
    <property type="evidence" value="ECO:0007669"/>
    <property type="project" value="UniProtKB-KW"/>
</dbReference>
<evidence type="ECO:0000256" key="9">
    <source>
        <dbReference type="ARBA" id="ARBA00023012"/>
    </source>
</evidence>
<dbReference type="EMBL" id="LR778301">
    <property type="protein sequence ID" value="CAB1367680.1"/>
    <property type="molecule type" value="Genomic_DNA"/>
</dbReference>
<dbReference type="SUPFAM" id="SSF158472">
    <property type="entry name" value="HAMP domain-like"/>
    <property type="match status" value="1"/>
</dbReference>
<dbReference type="CDD" id="cd00082">
    <property type="entry name" value="HisKA"/>
    <property type="match status" value="1"/>
</dbReference>
<dbReference type="GO" id="GO:0000155">
    <property type="term" value="F:phosphorelay sensor kinase activity"/>
    <property type="evidence" value="ECO:0007669"/>
    <property type="project" value="InterPro"/>
</dbReference>
<dbReference type="Gene3D" id="6.10.340.10">
    <property type="match status" value="1"/>
</dbReference>
<dbReference type="SUPFAM" id="SSF55874">
    <property type="entry name" value="ATPase domain of HSP90 chaperone/DNA topoisomerase II/histidine kinase"/>
    <property type="match status" value="1"/>
</dbReference>
<dbReference type="GO" id="GO:0016020">
    <property type="term" value="C:membrane"/>
    <property type="evidence" value="ECO:0007669"/>
    <property type="project" value="UniProtKB-SubCell"/>
</dbReference>
<keyword evidence="7 10" id="KW-0418">Kinase</keyword>
<dbReference type="Pfam" id="PF00512">
    <property type="entry name" value="HisKA"/>
    <property type="match status" value="1"/>
</dbReference>
<dbReference type="InterPro" id="IPR005467">
    <property type="entry name" value="His_kinase_dom"/>
</dbReference>
<dbReference type="InterPro" id="IPR036890">
    <property type="entry name" value="HATPase_C_sf"/>
</dbReference>
<protein>
    <recommendedName>
        <fullName evidence="3">histidine kinase</fullName>
        <ecNumber evidence="3">2.7.13.3</ecNumber>
    </recommendedName>
</protein>
<gene>
    <name evidence="10" type="ORF">DENOEST_0515</name>
</gene>
<dbReference type="SUPFAM" id="SSF47384">
    <property type="entry name" value="Homodimeric domain of signal transducing histidine kinase"/>
    <property type="match status" value="1"/>
</dbReference>
<evidence type="ECO:0000256" key="6">
    <source>
        <dbReference type="ARBA" id="ARBA00022741"/>
    </source>
</evidence>
<keyword evidence="4" id="KW-0597">Phosphoprotein</keyword>
<dbReference type="CDD" id="cd06225">
    <property type="entry name" value="HAMP"/>
    <property type="match status" value="1"/>
</dbReference>
<accession>A0A6S6XSJ4</accession>
<evidence type="ECO:0000256" key="5">
    <source>
        <dbReference type="ARBA" id="ARBA00022679"/>
    </source>
</evidence>
<proteinExistence type="predicted"/>
<keyword evidence="11" id="KW-1185">Reference proteome</keyword>
<evidence type="ECO:0000256" key="1">
    <source>
        <dbReference type="ARBA" id="ARBA00000085"/>
    </source>
</evidence>
<dbReference type="Gene3D" id="3.30.565.10">
    <property type="entry name" value="Histidine kinase-like ATPase, C-terminal domain"/>
    <property type="match status" value="1"/>
</dbReference>
<dbReference type="SMART" id="SM00304">
    <property type="entry name" value="HAMP"/>
    <property type="match status" value="1"/>
</dbReference>
<dbReference type="OrthoDB" id="224978at2"/>
<evidence type="ECO:0000256" key="4">
    <source>
        <dbReference type="ARBA" id="ARBA00022553"/>
    </source>
</evidence>
<keyword evidence="9" id="KW-0902">Two-component regulatory system</keyword>
<dbReference type="InterPro" id="IPR036097">
    <property type="entry name" value="HisK_dim/P_sf"/>
</dbReference>
<keyword evidence="8" id="KW-0067">ATP-binding</keyword>
<keyword evidence="5" id="KW-0808">Transferase</keyword>
<evidence type="ECO:0000313" key="10">
    <source>
        <dbReference type="EMBL" id="CAB1367680.1"/>
    </source>
</evidence>
<dbReference type="Pfam" id="PF00672">
    <property type="entry name" value="HAMP"/>
    <property type="match status" value="1"/>
</dbReference>
<dbReference type="PROSITE" id="PS50109">
    <property type="entry name" value="HIS_KIN"/>
    <property type="match status" value="1"/>
</dbReference>
<comment type="catalytic activity">
    <reaction evidence="1">
        <text>ATP + protein L-histidine = ADP + protein N-phospho-L-histidine.</text>
        <dbReference type="EC" id="2.7.13.3"/>
    </reaction>
</comment>
<evidence type="ECO:0000256" key="7">
    <source>
        <dbReference type="ARBA" id="ARBA00022777"/>
    </source>
</evidence>
<dbReference type="KEGG" id="doe:DENOEST_0515"/>
<dbReference type="InterPro" id="IPR004358">
    <property type="entry name" value="Sig_transdc_His_kin-like_C"/>
</dbReference>
<evidence type="ECO:0000256" key="8">
    <source>
        <dbReference type="ARBA" id="ARBA00022840"/>
    </source>
</evidence>
<keyword evidence="6" id="KW-0547">Nucleotide-binding</keyword>
<evidence type="ECO:0000256" key="3">
    <source>
        <dbReference type="ARBA" id="ARBA00012438"/>
    </source>
</evidence>
<evidence type="ECO:0000313" key="11">
    <source>
        <dbReference type="Proteomes" id="UP000515733"/>
    </source>
</evidence>